<name>A0AAN5CUU6_9BILA</name>
<gene>
    <name evidence="1" type="ORF">PMAYCL1PPCAC_21458</name>
</gene>
<dbReference type="PANTHER" id="PTHR22714">
    <property type="entry name" value="PROTEIN CBG02446-RELATED"/>
    <property type="match status" value="1"/>
</dbReference>
<dbReference type="EMBL" id="BTRK01000005">
    <property type="protein sequence ID" value="GMR51263.1"/>
    <property type="molecule type" value="Genomic_DNA"/>
</dbReference>
<evidence type="ECO:0000313" key="1">
    <source>
        <dbReference type="EMBL" id="GMR51263.1"/>
    </source>
</evidence>
<proteinExistence type="predicted"/>
<accession>A0AAN5CUU6</accession>
<organism evidence="1 2">
    <name type="scientific">Pristionchus mayeri</name>
    <dbReference type="NCBI Taxonomy" id="1317129"/>
    <lineage>
        <taxon>Eukaryota</taxon>
        <taxon>Metazoa</taxon>
        <taxon>Ecdysozoa</taxon>
        <taxon>Nematoda</taxon>
        <taxon>Chromadorea</taxon>
        <taxon>Rhabditida</taxon>
        <taxon>Rhabditina</taxon>
        <taxon>Diplogasteromorpha</taxon>
        <taxon>Diplogasteroidea</taxon>
        <taxon>Neodiplogasteridae</taxon>
        <taxon>Pristionchus</taxon>
    </lineage>
</organism>
<keyword evidence="2" id="KW-1185">Reference proteome</keyword>
<reference evidence="2" key="1">
    <citation type="submission" date="2022-10" db="EMBL/GenBank/DDBJ databases">
        <title>Genome assembly of Pristionchus species.</title>
        <authorList>
            <person name="Yoshida K."/>
            <person name="Sommer R.J."/>
        </authorList>
    </citation>
    <scope>NUCLEOTIDE SEQUENCE [LARGE SCALE GENOMIC DNA]</scope>
    <source>
        <strain evidence="2">RS5460</strain>
    </source>
</reference>
<dbReference type="Proteomes" id="UP001328107">
    <property type="component" value="Unassembled WGS sequence"/>
</dbReference>
<dbReference type="AlphaFoldDB" id="A0AAN5CUU6"/>
<dbReference type="InterPro" id="IPR040128">
    <property type="entry name" value="T25E4.2-like"/>
</dbReference>
<protein>
    <submittedName>
        <fullName evidence="1">Uncharacterized protein</fullName>
    </submittedName>
</protein>
<sequence length="123" mass="13989">EQLYADLRVATNHNPIIDVISDQHALDLVSSGGYIYQSQNDGTAMVEVEGKCYTFIYSEGLPYRSAHFLFRQGSPWVDVLNAQILRNYPFVNNVYDRYFKLRQHNRAKCPPGMFATPGATDPL</sequence>
<evidence type="ECO:0000313" key="2">
    <source>
        <dbReference type="Proteomes" id="UP001328107"/>
    </source>
</evidence>
<comment type="caution">
    <text evidence="1">The sequence shown here is derived from an EMBL/GenBank/DDBJ whole genome shotgun (WGS) entry which is preliminary data.</text>
</comment>
<feature type="non-terminal residue" evidence="1">
    <location>
        <position position="1"/>
    </location>
</feature>
<dbReference type="PANTHER" id="PTHR22714:SF7">
    <property type="entry name" value="SOLUTE-BINDING PROTEIN FAMILY 3_N-TERMINAL DOMAIN-CONTAINING PROTEIN"/>
    <property type="match status" value="1"/>
</dbReference>
<feature type="non-terminal residue" evidence="1">
    <location>
        <position position="123"/>
    </location>
</feature>